<keyword evidence="2" id="KW-1133">Transmembrane helix</keyword>
<proteinExistence type="predicted"/>
<gene>
    <name evidence="3" type="ORF">KUL25_06515</name>
    <name evidence="4" type="ORF">KUL25_06520</name>
</gene>
<accession>A0A975TXE4</accession>
<evidence type="ECO:0000313" key="4">
    <source>
        <dbReference type="EMBL" id="QXL89160.1"/>
    </source>
</evidence>
<dbReference type="EMBL" id="CP078073">
    <property type="protein sequence ID" value="QXL89160.1"/>
    <property type="molecule type" value="Genomic_DNA"/>
</dbReference>
<name>A0A975TXE4_9RHOB</name>
<keyword evidence="2" id="KW-0472">Membrane</keyword>
<organism evidence="4">
    <name type="scientific">Gymnodinialimonas phycosphaerae</name>
    <dbReference type="NCBI Taxonomy" id="2841589"/>
    <lineage>
        <taxon>Bacteria</taxon>
        <taxon>Pseudomonadati</taxon>
        <taxon>Pseudomonadota</taxon>
        <taxon>Alphaproteobacteria</taxon>
        <taxon>Rhodobacterales</taxon>
        <taxon>Paracoccaceae</taxon>
        <taxon>Gymnodinialimonas</taxon>
    </lineage>
</organism>
<keyword evidence="2" id="KW-0812">Transmembrane</keyword>
<evidence type="ECO:0000256" key="1">
    <source>
        <dbReference type="SAM" id="MobiDB-lite"/>
    </source>
</evidence>
<dbReference type="AlphaFoldDB" id="A0A975TXE4"/>
<reference evidence="4 5" key="1">
    <citation type="submission" date="2021-07" db="EMBL/GenBank/DDBJ databases">
        <title>Karlodiniumbacter phycospheric gen. nov., sp. nov., a phycosphere bacterium isolated from karlodinium veneficum.</title>
        <authorList>
            <person name="Peng Y."/>
            <person name="Jiang L."/>
            <person name="Lee J."/>
        </authorList>
    </citation>
    <scope>NUCLEOTIDE SEQUENCE</scope>
    <source>
        <strain evidence="4 5">N5</strain>
    </source>
</reference>
<evidence type="ECO:0000313" key="5">
    <source>
        <dbReference type="Proteomes" id="UP000693972"/>
    </source>
</evidence>
<evidence type="ECO:0000256" key="2">
    <source>
        <dbReference type="SAM" id="Phobius"/>
    </source>
</evidence>
<keyword evidence="5" id="KW-1185">Reference proteome</keyword>
<feature type="region of interest" description="Disordered" evidence="1">
    <location>
        <begin position="96"/>
        <end position="116"/>
    </location>
</feature>
<feature type="transmembrane region" description="Helical" evidence="2">
    <location>
        <begin position="124"/>
        <end position="142"/>
    </location>
</feature>
<dbReference type="RefSeq" id="WP_257892207.1">
    <property type="nucleotide sequence ID" value="NZ_JAIMBW010000001.1"/>
</dbReference>
<feature type="compositionally biased region" description="Low complexity" evidence="1">
    <location>
        <begin position="96"/>
        <end position="105"/>
    </location>
</feature>
<evidence type="ECO:0000313" key="3">
    <source>
        <dbReference type="EMBL" id="MBY4892412.1"/>
    </source>
</evidence>
<dbReference type="Proteomes" id="UP000693972">
    <property type="component" value="Unassembled WGS sequence"/>
</dbReference>
<dbReference type="EMBL" id="JAIMBW010000001">
    <property type="protein sequence ID" value="MBY4892412.1"/>
    <property type="molecule type" value="Genomic_DNA"/>
</dbReference>
<sequence>MDCYHSVYTDDLAAEINEFLQDVGSDHRVEAGAHDWSYGYGPRISPEYLAPYCILAGILVLDCGSYGFEGQGPSFGADAYGRAELAEAEQQLALLDSPSAQQTTPSAPPQAAPKPASRKLFGRIPINIWTIFAGIIVLLLMAECVDNTIYNFTGTQG</sequence>
<protein>
    <submittedName>
        <fullName evidence="4">Uncharacterized protein</fullName>
    </submittedName>
</protein>